<sequence>MAGKLSLNIHSGESDSAVYSTCEKVLISTLYPLGKNYGGMLQAFALQQVLKTMGFEVQTINSSLQNNKARFLASRVRFQLKKLLKKDPGVFPLSDEQTRSVYRKTLTFVSRHIDTVDLFEMSKKQRVRYLEQCKAIVVGSDQVWRGGYAHIPTQLLDYAKNLRLLKISYAASFGADSLIRYSSRLKSRAKELASHFDAVSVREKSGIQICRNEWDVEAQFHIDPTLLLDATVYLDLLKDSGIEVSSHDGGGLVSYILDESDDKRATVTELANRMNLSFDEILTVRPEGGKEWMKDPNKFVVRSVEEWLKKFIEADFIVTDSFHGTVFAILFQKPFVTIGNPARGLARFDTLLYVFGLENRLMKVGESIDSLDLSGPDWNRTKLVLDAERARAFSYLKANLSNSTRSTT</sequence>
<evidence type="ECO:0000259" key="1">
    <source>
        <dbReference type="Pfam" id="PF04230"/>
    </source>
</evidence>
<dbReference type="InterPro" id="IPR007345">
    <property type="entry name" value="Polysacch_pyruvyl_Trfase"/>
</dbReference>
<dbReference type="OrthoDB" id="9811182at2"/>
<reference evidence="2 3" key="1">
    <citation type="submission" date="2016-05" db="EMBL/GenBank/DDBJ databases">
        <title>Complete genome sequence of Corynebacterium crudilactis, a new Corynebacterium species isolated from raw cow's milk.</title>
        <authorList>
            <person name="Christian R."/>
            <person name="Zimmermann J."/>
            <person name="Lipski A."/>
            <person name="Kalinowski J."/>
        </authorList>
    </citation>
    <scope>NUCLEOTIDE SEQUENCE [LARGE SCALE GENOMIC DNA]</scope>
    <source>
        <strain evidence="2 3">JZ16</strain>
    </source>
</reference>
<dbReference type="EMBL" id="CP015622">
    <property type="protein sequence ID" value="ANE03086.1"/>
    <property type="molecule type" value="Genomic_DNA"/>
</dbReference>
<gene>
    <name evidence="2" type="ORF">ccrud_01920</name>
</gene>
<accession>A0A172QQW3</accession>
<protein>
    <recommendedName>
        <fullName evidence="1">Polysaccharide pyruvyl transferase domain-containing protein</fullName>
    </recommendedName>
</protein>
<organism evidence="2 3">
    <name type="scientific">Corynebacterium crudilactis</name>
    <dbReference type="NCBI Taxonomy" id="1652495"/>
    <lineage>
        <taxon>Bacteria</taxon>
        <taxon>Bacillati</taxon>
        <taxon>Actinomycetota</taxon>
        <taxon>Actinomycetes</taxon>
        <taxon>Mycobacteriales</taxon>
        <taxon>Corynebacteriaceae</taxon>
        <taxon>Corynebacterium</taxon>
    </lineage>
</organism>
<evidence type="ECO:0000313" key="3">
    <source>
        <dbReference type="Proteomes" id="UP000076929"/>
    </source>
</evidence>
<proteinExistence type="predicted"/>
<dbReference type="RefSeq" id="WP_066564079.1">
    <property type="nucleotide sequence ID" value="NZ_CP015622.1"/>
</dbReference>
<keyword evidence="3" id="KW-1185">Reference proteome</keyword>
<evidence type="ECO:0000313" key="2">
    <source>
        <dbReference type="EMBL" id="ANE03086.1"/>
    </source>
</evidence>
<dbReference type="KEGG" id="ccjz:ccrud_01920"/>
<name>A0A172QQW3_9CORY</name>
<dbReference type="STRING" id="1652495.ccrud_01920"/>
<dbReference type="Pfam" id="PF04230">
    <property type="entry name" value="PS_pyruv_trans"/>
    <property type="match status" value="1"/>
</dbReference>
<dbReference type="AlphaFoldDB" id="A0A172QQW3"/>
<feature type="domain" description="Polysaccharide pyruvyl transferase" evidence="1">
    <location>
        <begin position="36"/>
        <end position="340"/>
    </location>
</feature>
<dbReference type="Proteomes" id="UP000076929">
    <property type="component" value="Chromosome"/>
</dbReference>